<feature type="transmembrane region" description="Helical" evidence="2">
    <location>
        <begin position="209"/>
        <end position="238"/>
    </location>
</feature>
<dbReference type="Gene3D" id="1.20.140.150">
    <property type="match status" value="1"/>
</dbReference>
<feature type="region of interest" description="Disordered" evidence="1">
    <location>
        <begin position="369"/>
        <end position="390"/>
    </location>
</feature>
<evidence type="ECO:0000256" key="2">
    <source>
        <dbReference type="SAM" id="Phobius"/>
    </source>
</evidence>
<feature type="compositionally biased region" description="Polar residues" evidence="1">
    <location>
        <begin position="369"/>
        <end position="382"/>
    </location>
</feature>
<dbReference type="GeneID" id="9941033"/>
<keyword evidence="2" id="KW-0472">Membrane</keyword>
<organism evidence="3">
    <name type="scientific">Loa loa</name>
    <name type="common">Eye worm</name>
    <name type="synonym">Filaria loa</name>
    <dbReference type="NCBI Taxonomy" id="7209"/>
    <lineage>
        <taxon>Eukaryota</taxon>
        <taxon>Metazoa</taxon>
        <taxon>Ecdysozoa</taxon>
        <taxon>Nematoda</taxon>
        <taxon>Chromadorea</taxon>
        <taxon>Rhabditida</taxon>
        <taxon>Spirurina</taxon>
        <taxon>Spiruromorpha</taxon>
        <taxon>Filarioidea</taxon>
        <taxon>Onchocercidae</taxon>
        <taxon>Loa</taxon>
    </lineage>
</organism>
<dbReference type="KEGG" id="loa:LOAG_03644"/>
<proteinExistence type="predicted"/>
<evidence type="ECO:0008006" key="4">
    <source>
        <dbReference type="Google" id="ProtNLM"/>
    </source>
</evidence>
<keyword evidence="2" id="KW-1133">Transmembrane helix</keyword>
<dbReference type="EMBL" id="JH712188">
    <property type="protein sequence ID" value="EFO24841.2"/>
    <property type="molecule type" value="Genomic_DNA"/>
</dbReference>
<dbReference type="PANTHER" id="PTHR35574:SF2">
    <property type="entry name" value="CLAUDIN-LIKE IN CAENORHABDITIS"/>
    <property type="match status" value="1"/>
</dbReference>
<dbReference type="InParanoid" id="A0A1S0U5R1"/>
<gene>
    <name evidence="3" type="ORF">LOAG_03644</name>
</gene>
<dbReference type="FunCoup" id="A0A1S0U5R1">
    <property type="interactions" value="95"/>
</dbReference>
<sequence>MGASEESQSKCSQKTVLSLFFLLELIAYVLGCVALISPSWQYVYLENGRTEHHHGLWLDCKRDYSHDYGRSREYYETLYRLNKQQSPFDQFFLTSLLCVYKFDYYIDTEDLYDHNHDENRLQDDANQHLLLGWKIASLAALGFAALTASAALLLSVCAFCHRTLICAAAVLVTVAALVSSAGLLIFYIWANYQDNNIIKEEDGIYEQYFGWALYVQIAGTTMQFLASFVGCAVTSMAFKKSRTKLVKIEVVDRDNSTLLDRTVSFPFKRSFSAVYKLDSADLQKWEKDYTSIVQSNDITKRRAVSVPNFKKYPRKSQHSPQESKITKPTSNLFASIDQSNLNTTSRTFSSTAKIPQPLSLPVPKSILKASSKQPSTISNANRRLNDDPDLTYEYLPGDSVRKSRSTETLNKSFTANFANTNLFDQIRDIPGQCTHSGSSINVYDKVYEHILNMAKPHDHEDTNSSYNNIAISAIHSDQEQTSDDDVGRSTLINDVTSCLSATVTKLDFANFLGTITVPMNLCASTEMRQNLPVASSDAFMTPRRGFDKTLTQRSATTSNLRGFLAEQNANSHFPNGHRLTHVLDGIAMDTFDLGTFTGKKGERSVKNLAFRPEKNGSIETSEHTNNLSEYSSLNKCVLNKRKISDSIIKTTLPENNDMQTTCNVISSPYICSADELDRSVALSDTCDSKAAVKSSDQQREAQLCLNLFMNDGVTPLLITNNSSNGLAEGKKAVSPPSSDVLVIVAIIQTGKICRVIHRGFITTFEHILLLENSSVVLKSTCTFFVRNFLP</sequence>
<reference evidence="3" key="1">
    <citation type="submission" date="2012-04" db="EMBL/GenBank/DDBJ databases">
        <title>The Genome Sequence of Loa loa.</title>
        <authorList>
            <consortium name="The Broad Institute Genome Sequencing Platform"/>
            <consortium name="Broad Institute Genome Sequencing Center for Infectious Disease"/>
            <person name="Nutman T.B."/>
            <person name="Fink D.L."/>
            <person name="Russ C."/>
            <person name="Young S."/>
            <person name="Zeng Q."/>
            <person name="Gargeya S."/>
            <person name="Alvarado L."/>
            <person name="Berlin A."/>
            <person name="Chapman S.B."/>
            <person name="Chen Z."/>
            <person name="Freedman E."/>
            <person name="Gellesch M."/>
            <person name="Goldberg J."/>
            <person name="Griggs A."/>
            <person name="Gujja S."/>
            <person name="Heilman E.R."/>
            <person name="Heiman D."/>
            <person name="Howarth C."/>
            <person name="Mehta T."/>
            <person name="Neiman D."/>
            <person name="Pearson M."/>
            <person name="Roberts A."/>
            <person name="Saif S."/>
            <person name="Shea T."/>
            <person name="Shenoy N."/>
            <person name="Sisk P."/>
            <person name="Stolte C."/>
            <person name="Sykes S."/>
            <person name="White J."/>
            <person name="Yandava C."/>
            <person name="Haas B."/>
            <person name="Henn M.R."/>
            <person name="Nusbaum C."/>
            <person name="Birren B."/>
        </authorList>
    </citation>
    <scope>NUCLEOTIDE SEQUENCE [LARGE SCALE GENOMIC DNA]</scope>
</reference>
<dbReference type="Pfam" id="PF07062">
    <property type="entry name" value="Clc-like"/>
    <property type="match status" value="1"/>
</dbReference>
<feature type="transmembrane region" description="Helical" evidence="2">
    <location>
        <begin position="135"/>
        <end position="157"/>
    </location>
</feature>
<accession>A0A1S0U5R1</accession>
<dbReference type="OMA" id="NVYDKVY"/>
<feature type="transmembrane region" description="Helical" evidence="2">
    <location>
        <begin position="16"/>
        <end position="36"/>
    </location>
</feature>
<dbReference type="OrthoDB" id="5828353at2759"/>
<protein>
    <recommendedName>
        <fullName evidence="4">Clc-like protein</fullName>
    </recommendedName>
</protein>
<dbReference type="CTD" id="9941033"/>
<dbReference type="AlphaFoldDB" id="A0A1S0U5R1"/>
<feature type="transmembrane region" description="Helical" evidence="2">
    <location>
        <begin position="164"/>
        <end position="189"/>
    </location>
</feature>
<feature type="region of interest" description="Disordered" evidence="1">
    <location>
        <begin position="309"/>
        <end position="330"/>
    </location>
</feature>
<evidence type="ECO:0000256" key="1">
    <source>
        <dbReference type="SAM" id="MobiDB-lite"/>
    </source>
</evidence>
<dbReference type="RefSeq" id="XP_020303269.1">
    <property type="nucleotide sequence ID" value="XM_020446382.1"/>
</dbReference>
<keyword evidence="2" id="KW-0812">Transmembrane</keyword>
<dbReference type="GO" id="GO:0016020">
    <property type="term" value="C:membrane"/>
    <property type="evidence" value="ECO:0007669"/>
    <property type="project" value="InterPro"/>
</dbReference>
<name>A0A1S0U5R1_LOALO</name>
<evidence type="ECO:0000313" key="3">
    <source>
        <dbReference type="EMBL" id="EFO24841.2"/>
    </source>
</evidence>
<dbReference type="InterPro" id="IPR010761">
    <property type="entry name" value="Clc_prot-like"/>
</dbReference>
<feature type="compositionally biased region" description="Polar residues" evidence="1">
    <location>
        <begin position="318"/>
        <end position="330"/>
    </location>
</feature>
<dbReference type="PANTHER" id="PTHR35574">
    <property type="entry name" value="PUTATIVE-RELATED"/>
    <property type="match status" value="1"/>
</dbReference>